<sequence length="636" mass="73825">MANIRLNILPVSETNFSFKVFRKLKQEDDTKEDKIYQYQLPIAEDLKDRKPFLVSFEPKENFVEYVAYANYAIGLTKRFLLNQLFDTLTTNGCTLPFETKRRFAEEQIEFTLHEFQQGKQIISLSPFYLEELKQFGFIIDFRFSKNKDLPFNKEVQVFSLSLDRQGRSNKNYYSDKFKLINSFLDKVYNEIQAINQNNGNTIHIERGLIETPIFQLNKKEYIFSNKSTANSQFQGIRNYGPLQKIDKEVIFAFIFEERFKSFANELFLSLTGKSNPGTFPGFEQMFGVKISTNNVKKISIEGFSNEELLKIVDTVKTLQDSEPNKKIIGIYIEDYAIDVEDNAASNHYYYLKYNFIKNNLALQVVNYRKLGERNSLKWSTSNVALAMFAKMGGIPWVVKPSNNNCLILGVGSSHKRDFETGLITKYFAYTVCLDSSGLYKTLEVLADETTEANYLENLKNNLVKILNDGRMENYKTCVLHLPFKIKHKEISAISEAIQQINNIDFVAIKVNLDNKYFGYSFHNTLVPYESSFVKLSRSEYLVWFEGLLYGKEVVDKRLSNPVHIQFLNLDNSKGFDERKYLQDVLNLSGANWRGFNAKSIPISIYYSQIIAKYTEAFEMIDGYEENSISNDKPWFL</sequence>
<gene>
    <name evidence="4" type="ORF">SAMN05660493_01734</name>
</gene>
<dbReference type="Gene3D" id="3.30.420.10">
    <property type="entry name" value="Ribonuclease H-like superfamily/Ribonuclease H"/>
    <property type="match status" value="1"/>
</dbReference>
<evidence type="ECO:0000313" key="4">
    <source>
        <dbReference type="EMBL" id="SIT97031.1"/>
    </source>
</evidence>
<dbReference type="InterPro" id="IPR003165">
    <property type="entry name" value="Piwi"/>
</dbReference>
<organism evidence="4 5">
    <name type="scientific">Epilithonimonas bovis DSM 19482</name>
    <dbReference type="NCBI Taxonomy" id="1121284"/>
    <lineage>
        <taxon>Bacteria</taxon>
        <taxon>Pseudomonadati</taxon>
        <taxon>Bacteroidota</taxon>
        <taxon>Flavobacteriia</taxon>
        <taxon>Flavobacteriales</taxon>
        <taxon>Weeksellaceae</taxon>
        <taxon>Chryseobacterium group</taxon>
        <taxon>Epilithonimonas</taxon>
    </lineage>
</organism>
<dbReference type="GO" id="GO:0003676">
    <property type="term" value="F:nucleic acid binding"/>
    <property type="evidence" value="ECO:0007669"/>
    <property type="project" value="InterPro"/>
</dbReference>
<dbReference type="EMBL" id="FTPU01000016">
    <property type="protein sequence ID" value="SIT97031.1"/>
    <property type="molecule type" value="Genomic_DNA"/>
</dbReference>
<evidence type="ECO:0000259" key="3">
    <source>
        <dbReference type="PROSITE" id="PS50822"/>
    </source>
</evidence>
<dbReference type="PROSITE" id="PS50822">
    <property type="entry name" value="PIWI"/>
    <property type="match status" value="1"/>
</dbReference>
<keyword evidence="5" id="KW-1185">Reference proteome</keyword>
<evidence type="ECO:0000256" key="1">
    <source>
        <dbReference type="ARBA" id="ARBA00035012"/>
    </source>
</evidence>
<reference evidence="5" key="1">
    <citation type="submission" date="2016-10" db="EMBL/GenBank/DDBJ databases">
        <authorList>
            <person name="Varghese N."/>
            <person name="Submissions S."/>
        </authorList>
    </citation>
    <scope>NUCLEOTIDE SEQUENCE [LARGE SCALE GENOMIC DNA]</scope>
    <source>
        <strain evidence="5">DSM 19482</strain>
    </source>
</reference>
<comment type="similarity">
    <text evidence="1">Belongs to the argonaute family. Long pAgo subfamily.</text>
</comment>
<name>A0A1U7PYU4_9FLAO</name>
<dbReference type="RefSeq" id="WP_076783222.1">
    <property type="nucleotide sequence ID" value="NZ_FTPU01000016.1"/>
</dbReference>
<dbReference type="SMART" id="SM00950">
    <property type="entry name" value="Piwi"/>
    <property type="match status" value="1"/>
</dbReference>
<dbReference type="OrthoDB" id="580851at2"/>
<accession>A0A1U7PYU4</accession>
<dbReference type="SUPFAM" id="SSF53098">
    <property type="entry name" value="Ribonuclease H-like"/>
    <property type="match status" value="1"/>
</dbReference>
<evidence type="ECO:0000313" key="5">
    <source>
        <dbReference type="Proteomes" id="UP000187261"/>
    </source>
</evidence>
<dbReference type="InterPro" id="IPR012337">
    <property type="entry name" value="RNaseH-like_sf"/>
</dbReference>
<dbReference type="Proteomes" id="UP000187261">
    <property type="component" value="Unassembled WGS sequence"/>
</dbReference>
<dbReference type="InterPro" id="IPR036397">
    <property type="entry name" value="RNaseH_sf"/>
</dbReference>
<dbReference type="AlphaFoldDB" id="A0A1U7PYU4"/>
<evidence type="ECO:0000256" key="2">
    <source>
        <dbReference type="ARBA" id="ARBA00035032"/>
    </source>
</evidence>
<dbReference type="STRING" id="1121284.SAMN05660493_01734"/>
<protein>
    <recommendedName>
        <fullName evidence="2">Protein argonaute</fullName>
    </recommendedName>
</protein>
<proteinExistence type="inferred from homology"/>
<dbReference type="Gene3D" id="3.40.50.2300">
    <property type="match status" value="1"/>
</dbReference>
<dbReference type="Pfam" id="PF02171">
    <property type="entry name" value="Piwi"/>
    <property type="match status" value="1"/>
</dbReference>
<feature type="domain" description="Piwi" evidence="3">
    <location>
        <begin position="327"/>
        <end position="612"/>
    </location>
</feature>